<dbReference type="SMART" id="SM00304">
    <property type="entry name" value="HAMP"/>
    <property type="match status" value="2"/>
</dbReference>
<dbReference type="PANTHER" id="PTHR32089">
    <property type="entry name" value="METHYL-ACCEPTING CHEMOTAXIS PROTEIN MCPB"/>
    <property type="match status" value="1"/>
</dbReference>
<dbReference type="OrthoDB" id="2379189at2"/>
<dbReference type="Gene3D" id="1.10.287.950">
    <property type="entry name" value="Methyl-accepting chemotaxis protein"/>
    <property type="match status" value="1"/>
</dbReference>
<dbReference type="CDD" id="cd11386">
    <property type="entry name" value="MCP_signal"/>
    <property type="match status" value="1"/>
</dbReference>
<name>T0C0D7_ALIAG</name>
<dbReference type="PANTHER" id="PTHR32089:SF112">
    <property type="entry name" value="LYSOZYME-LIKE PROTEIN-RELATED"/>
    <property type="match status" value="1"/>
</dbReference>
<dbReference type="AlphaFoldDB" id="T0C0D7"/>
<dbReference type="KEGG" id="aaco:K1I37_19285"/>
<dbReference type="STRING" id="1356854.N007_01005"/>
<keyword evidence="3" id="KW-0472">Membrane</keyword>
<dbReference type="GO" id="GO:0005886">
    <property type="term" value="C:plasma membrane"/>
    <property type="evidence" value="ECO:0007669"/>
    <property type="project" value="UniProtKB-SubCell"/>
</dbReference>
<evidence type="ECO:0000313" key="7">
    <source>
        <dbReference type="Proteomes" id="UP000829401"/>
    </source>
</evidence>
<dbReference type="Gene3D" id="6.10.340.10">
    <property type="match status" value="1"/>
</dbReference>
<dbReference type="EMBL" id="CP080467">
    <property type="protein sequence ID" value="UNO48759.1"/>
    <property type="molecule type" value="Genomic_DNA"/>
</dbReference>
<evidence type="ECO:0000256" key="5">
    <source>
        <dbReference type="ARBA" id="ARBA00029447"/>
    </source>
</evidence>
<dbReference type="SUPFAM" id="SSF58104">
    <property type="entry name" value="Methyl-accepting chemotaxis protein (MCP) signaling domain"/>
    <property type="match status" value="1"/>
</dbReference>
<dbReference type="GO" id="GO:0004888">
    <property type="term" value="F:transmembrane signaling receptor activity"/>
    <property type="evidence" value="ECO:0007669"/>
    <property type="project" value="InterPro"/>
</dbReference>
<gene>
    <name evidence="6" type="ORF">K1I37_19285</name>
</gene>
<proteinExistence type="inferred from homology"/>
<keyword evidence="2" id="KW-1003">Cell membrane</keyword>
<reference evidence="7" key="1">
    <citation type="journal article" date="2022" name="G3 (Bethesda)">
        <title>Unveiling the complete genome sequence of Alicyclobacillus acidoterrestris DSM 3922T, a taint-producing strain.</title>
        <authorList>
            <person name="Leonardo I.C."/>
            <person name="Barreto Crespo M.T."/>
            <person name="Gaspar F.B."/>
        </authorList>
    </citation>
    <scope>NUCLEOTIDE SEQUENCE [LARGE SCALE GENOMIC DNA]</scope>
    <source>
        <strain evidence="7">DSM 3922</strain>
    </source>
</reference>
<dbReference type="PROSITE" id="PS50111">
    <property type="entry name" value="CHEMOTAXIS_TRANSDUC_2"/>
    <property type="match status" value="1"/>
</dbReference>
<dbReference type="InterPro" id="IPR003660">
    <property type="entry name" value="HAMP_dom"/>
</dbReference>
<dbReference type="eggNOG" id="COG0840">
    <property type="taxonomic scope" value="Bacteria"/>
</dbReference>
<dbReference type="PROSITE" id="PS50885">
    <property type="entry name" value="HAMP"/>
    <property type="match status" value="1"/>
</dbReference>
<evidence type="ECO:0000256" key="2">
    <source>
        <dbReference type="ARBA" id="ARBA00022475"/>
    </source>
</evidence>
<dbReference type="InterPro" id="IPR004090">
    <property type="entry name" value="Chemotax_Me-accpt_rcpt"/>
</dbReference>
<organism evidence="6 7">
    <name type="scientific">Alicyclobacillus acidoterrestris (strain ATCC 49025 / DSM 3922 / CIP 106132 / NCIMB 13137 / GD3B)</name>
    <dbReference type="NCBI Taxonomy" id="1356854"/>
    <lineage>
        <taxon>Bacteria</taxon>
        <taxon>Bacillati</taxon>
        <taxon>Bacillota</taxon>
        <taxon>Bacilli</taxon>
        <taxon>Bacillales</taxon>
        <taxon>Alicyclobacillaceae</taxon>
        <taxon>Alicyclobacillus</taxon>
    </lineage>
</organism>
<protein>
    <submittedName>
        <fullName evidence="6">HAMP domain-containing methyl-accepting chemotaxis protein</fullName>
    </submittedName>
</protein>
<evidence type="ECO:0000256" key="4">
    <source>
        <dbReference type="ARBA" id="ARBA00023224"/>
    </source>
</evidence>
<dbReference type="SMART" id="SM00283">
    <property type="entry name" value="MA"/>
    <property type="match status" value="1"/>
</dbReference>
<dbReference type="Proteomes" id="UP000829401">
    <property type="component" value="Chromosome"/>
</dbReference>
<evidence type="ECO:0000313" key="6">
    <source>
        <dbReference type="EMBL" id="UNO48759.1"/>
    </source>
</evidence>
<evidence type="ECO:0000256" key="3">
    <source>
        <dbReference type="ARBA" id="ARBA00023136"/>
    </source>
</evidence>
<keyword evidence="7" id="KW-1185">Reference proteome</keyword>
<dbReference type="InterPro" id="IPR004089">
    <property type="entry name" value="MCPsignal_dom"/>
</dbReference>
<accession>A0A9E7CQX8</accession>
<dbReference type="RefSeq" id="WP_021296575.1">
    <property type="nucleotide sequence ID" value="NZ_AURB01000131.1"/>
</dbReference>
<evidence type="ECO:0000256" key="1">
    <source>
        <dbReference type="ARBA" id="ARBA00004236"/>
    </source>
</evidence>
<dbReference type="GO" id="GO:0007165">
    <property type="term" value="P:signal transduction"/>
    <property type="evidence" value="ECO:0007669"/>
    <property type="project" value="UniProtKB-KW"/>
</dbReference>
<sequence>MKLGRRSLKLNLSFFTKNILFTSINIIAIGAALIISSYVIERNILTATLHKQITTVTDTWEKGVTANEVEQAMAEKSFNGPVNQKLQKYFNEISQYNPNIAQAYLFGTELKNGDETSIISAPTKLTKQLAQAKMNVGDMYQQPQNVVVAIQHMLQTRQPEFTSVYSDGFGTWETIVYPITDSSGHIFAYFGVDADASMLPQGLHKLLTNGIILLIIFLIIIIAVQYIVSRRTLAPIKDLVTGIREVSDGNLDIQIKTRNDDLGKVNEQFNEMISNIRNMLVKVKETSHSVTASAKELNQVNQQNSQIFEGIARHIQEVEANVKTQNESTFESARAMSEVASGIQLIAASASDVSEVAYQMDQKSHQGEEAIQNAVEQMKLATSEVEQTKDAIQLLEKYSNEIGTITSVIRSISEQTNLLALNAAIEAARAGENGRGFSVVAGEVRKLAEQSREASSQINDLIESTQSAVNVAVEAIEKGTKQVETGANMVEHTGKIFEEIMQSSRTVANQITNVSSAAEEISANTEEVTAAVTDLSTISERSSENVTNIADAVNAQKKSMDVLAESSSKLNEMAEALQAAIEKFVIQ</sequence>
<dbReference type="Pfam" id="PF00015">
    <property type="entry name" value="MCPsignal"/>
    <property type="match status" value="1"/>
</dbReference>
<dbReference type="PRINTS" id="PR00260">
    <property type="entry name" value="CHEMTRNSDUCR"/>
</dbReference>
<dbReference type="CDD" id="cd06225">
    <property type="entry name" value="HAMP"/>
    <property type="match status" value="1"/>
</dbReference>
<comment type="subcellular location">
    <subcellularLocation>
        <location evidence="1">Cell membrane</location>
    </subcellularLocation>
</comment>
<comment type="similarity">
    <text evidence="5">Belongs to the methyl-accepting chemotaxis (MCP) protein family.</text>
</comment>
<dbReference type="GO" id="GO:0006935">
    <property type="term" value="P:chemotaxis"/>
    <property type="evidence" value="ECO:0007669"/>
    <property type="project" value="InterPro"/>
</dbReference>
<dbReference type="Pfam" id="PF00672">
    <property type="entry name" value="HAMP"/>
    <property type="match status" value="1"/>
</dbReference>
<keyword evidence="4" id="KW-0807">Transducer</keyword>
<accession>T0C0D7</accession>